<evidence type="ECO:0000256" key="1">
    <source>
        <dbReference type="SAM" id="Phobius"/>
    </source>
</evidence>
<dbReference type="EMBL" id="HG994355">
    <property type="protein sequence ID" value="CAF2146764.1"/>
    <property type="molecule type" value="Genomic_DNA"/>
</dbReference>
<proteinExistence type="predicted"/>
<accession>A0A816XHE1</accession>
<protein>
    <submittedName>
        <fullName evidence="2">(rape) hypothetical protein</fullName>
    </submittedName>
</protein>
<reference evidence="2" key="1">
    <citation type="submission" date="2021-01" db="EMBL/GenBank/DDBJ databases">
        <authorList>
            <consortium name="Genoscope - CEA"/>
            <person name="William W."/>
        </authorList>
    </citation>
    <scope>NUCLEOTIDE SEQUENCE</scope>
</reference>
<keyword evidence="1" id="KW-0812">Transmembrane</keyword>
<keyword evidence="1" id="KW-1133">Transmembrane helix</keyword>
<sequence>MVLYKETLNNCSFIIMQTNNKRFPFGLIKILFLGLVIIIVLVVTSS</sequence>
<keyword evidence="1" id="KW-0472">Membrane</keyword>
<dbReference type="AlphaFoldDB" id="A0A816XHE1"/>
<dbReference type="Proteomes" id="UP001295469">
    <property type="component" value="Chromosome A01"/>
</dbReference>
<evidence type="ECO:0000313" key="2">
    <source>
        <dbReference type="EMBL" id="CAF2146764.1"/>
    </source>
</evidence>
<gene>
    <name evidence="2" type="ORF">DARMORV10_A01P02840.1</name>
</gene>
<name>A0A816XHE1_BRANA</name>
<organism evidence="2">
    <name type="scientific">Brassica napus</name>
    <name type="common">Rape</name>
    <dbReference type="NCBI Taxonomy" id="3708"/>
    <lineage>
        <taxon>Eukaryota</taxon>
        <taxon>Viridiplantae</taxon>
        <taxon>Streptophyta</taxon>
        <taxon>Embryophyta</taxon>
        <taxon>Tracheophyta</taxon>
        <taxon>Spermatophyta</taxon>
        <taxon>Magnoliopsida</taxon>
        <taxon>eudicotyledons</taxon>
        <taxon>Gunneridae</taxon>
        <taxon>Pentapetalae</taxon>
        <taxon>rosids</taxon>
        <taxon>malvids</taxon>
        <taxon>Brassicales</taxon>
        <taxon>Brassicaceae</taxon>
        <taxon>Brassiceae</taxon>
        <taxon>Brassica</taxon>
    </lineage>
</organism>
<feature type="transmembrane region" description="Helical" evidence="1">
    <location>
        <begin position="23"/>
        <end position="43"/>
    </location>
</feature>